<keyword evidence="8" id="KW-1185">Reference proteome</keyword>
<dbReference type="InterPro" id="IPR036282">
    <property type="entry name" value="Glutathione-S-Trfase_C_sf"/>
</dbReference>
<accession>A0A914D158</accession>
<dbReference type="PROSITE" id="PS50405">
    <property type="entry name" value="GST_CTER"/>
    <property type="match status" value="1"/>
</dbReference>
<evidence type="ECO:0000259" key="6">
    <source>
        <dbReference type="PROSITE" id="PS50040"/>
    </source>
</evidence>
<dbReference type="InterPro" id="IPR004046">
    <property type="entry name" value="GST_C"/>
</dbReference>
<dbReference type="Pfam" id="PF00043">
    <property type="entry name" value="GST_C"/>
    <property type="match status" value="1"/>
</dbReference>
<dbReference type="SMART" id="SM01183">
    <property type="entry name" value="EF1G"/>
    <property type="match status" value="1"/>
</dbReference>
<dbReference type="GO" id="GO:0005737">
    <property type="term" value="C:cytoplasm"/>
    <property type="evidence" value="ECO:0007669"/>
    <property type="project" value="TreeGrafter"/>
</dbReference>
<dbReference type="SUPFAM" id="SSF89942">
    <property type="entry name" value="eEF1-gamma domain"/>
    <property type="match status" value="1"/>
</dbReference>
<feature type="compositionally biased region" description="Basic and acidic residues" evidence="5">
    <location>
        <begin position="216"/>
        <end position="238"/>
    </location>
</feature>
<feature type="domain" description="GST C-terminal" evidence="7">
    <location>
        <begin position="71"/>
        <end position="204"/>
    </location>
</feature>
<dbReference type="WBParaSite" id="ACRNAN_scaffold1694.g32818.t1">
    <property type="protein sequence ID" value="ACRNAN_scaffold1694.g32818.t1"/>
    <property type="gene ID" value="ACRNAN_scaffold1694.g32818"/>
</dbReference>
<keyword evidence="2 4" id="KW-0648">Protein biosynthesis</keyword>
<sequence length="412" mass="47012">MTKGKLYAQAQNFRTQKVLTAAKFANKDVDVVTSAPPADKFPFGVAPAFEDGQTLLFGDETIAHYLLGDKLKAKNVEVGQWVEWGSGSLQRNVLAYVLPSVSAVEVDQATLNNAKTELFAQLEVFNKFLLSRTFLDGERLSWADVSVAFSLLPAFQHVLGEAERKKFVNVTRWFNTVVHQENVKAIVGALELPAKASTFDAAKFKQLSAKTQQQSKKQEQPKKEQKQPEPKKEKPKKEDEDEADEPAALEPKFVDPFAAMPAGTLNMDNWKRVYSNEDTATKAIPWFWENFDPEHYSIWYGEYKYPTELTKVFMSCNLITGMFQRLDKMRKHAFGSVCLFGEDNNSTISGVWVWRGHELAFPLSPDWTVDYESYDWKKLDPKDEKVKKLVNEYLLWEGDFDGKKFNQGKIFK</sequence>
<feature type="region of interest" description="Disordered" evidence="5">
    <location>
        <begin position="210"/>
        <end position="250"/>
    </location>
</feature>
<evidence type="ECO:0000256" key="5">
    <source>
        <dbReference type="SAM" id="MobiDB-lite"/>
    </source>
</evidence>
<dbReference type="InterPro" id="IPR036433">
    <property type="entry name" value="EF1B_G_C_sf"/>
</dbReference>
<dbReference type="SUPFAM" id="SSF47616">
    <property type="entry name" value="GST C-terminal domain-like"/>
    <property type="match status" value="1"/>
</dbReference>
<dbReference type="PROSITE" id="PS50040">
    <property type="entry name" value="EF1G_C"/>
    <property type="match status" value="1"/>
</dbReference>
<evidence type="ECO:0000256" key="2">
    <source>
        <dbReference type="ARBA" id="ARBA00022917"/>
    </source>
</evidence>
<dbReference type="PANTHER" id="PTHR43986">
    <property type="entry name" value="ELONGATION FACTOR 1-GAMMA"/>
    <property type="match status" value="1"/>
</dbReference>
<dbReference type="Gene3D" id="3.30.70.1010">
    <property type="entry name" value="Translation elongation factor EF1B, gamma chain, conserved domain"/>
    <property type="match status" value="1"/>
</dbReference>
<evidence type="ECO:0000256" key="3">
    <source>
        <dbReference type="ARBA" id="ARBA00030426"/>
    </source>
</evidence>
<dbReference type="GO" id="GO:0003746">
    <property type="term" value="F:translation elongation factor activity"/>
    <property type="evidence" value="ECO:0007669"/>
    <property type="project" value="UniProtKB-UniRule"/>
</dbReference>
<dbReference type="GO" id="GO:0005634">
    <property type="term" value="C:nucleus"/>
    <property type="evidence" value="ECO:0007669"/>
    <property type="project" value="TreeGrafter"/>
</dbReference>
<dbReference type="Proteomes" id="UP000887540">
    <property type="component" value="Unplaced"/>
</dbReference>
<evidence type="ECO:0000256" key="1">
    <source>
        <dbReference type="ARBA" id="ARBA00022768"/>
    </source>
</evidence>
<dbReference type="Gene3D" id="1.20.1050.10">
    <property type="match status" value="1"/>
</dbReference>
<keyword evidence="1 4" id="KW-0251">Elongation factor</keyword>
<dbReference type="InterPro" id="IPR010987">
    <property type="entry name" value="Glutathione-S-Trfase_C-like"/>
</dbReference>
<dbReference type="Pfam" id="PF00647">
    <property type="entry name" value="EF1G"/>
    <property type="match status" value="1"/>
</dbReference>
<evidence type="ECO:0000259" key="7">
    <source>
        <dbReference type="PROSITE" id="PS50405"/>
    </source>
</evidence>
<dbReference type="InterPro" id="IPR001662">
    <property type="entry name" value="EF1B_G_C"/>
</dbReference>
<dbReference type="PANTHER" id="PTHR43986:SF1">
    <property type="entry name" value="ELONGATION FACTOR 1-GAMMA"/>
    <property type="match status" value="1"/>
</dbReference>
<dbReference type="Gene3D" id="3.40.30.10">
    <property type="entry name" value="Glutaredoxin"/>
    <property type="match status" value="1"/>
</dbReference>
<name>A0A914D158_9BILA</name>
<dbReference type="FunFam" id="1.20.1050.10:FF:000006">
    <property type="entry name" value="Elongation factor 1 gamma"/>
    <property type="match status" value="1"/>
</dbReference>
<evidence type="ECO:0000313" key="9">
    <source>
        <dbReference type="WBParaSite" id="ACRNAN_scaffold1694.g32818.t1"/>
    </source>
</evidence>
<evidence type="ECO:0000313" key="8">
    <source>
        <dbReference type="Proteomes" id="UP000887540"/>
    </source>
</evidence>
<dbReference type="InterPro" id="IPR050802">
    <property type="entry name" value="EF-GSTs"/>
</dbReference>
<dbReference type="CDD" id="cd03181">
    <property type="entry name" value="GST_C_EF1Bgamma_like"/>
    <property type="match status" value="1"/>
</dbReference>
<dbReference type="AlphaFoldDB" id="A0A914D158"/>
<proteinExistence type="predicted"/>
<dbReference type="FunFam" id="3.30.70.1010:FF:000001">
    <property type="entry name" value="Elongation factor 1-gamma 1"/>
    <property type="match status" value="1"/>
</dbReference>
<evidence type="ECO:0000256" key="4">
    <source>
        <dbReference type="PROSITE-ProRule" id="PRU00519"/>
    </source>
</evidence>
<protein>
    <recommendedName>
        <fullName evidence="3">eEF-1B gamma</fullName>
    </recommendedName>
</protein>
<organism evidence="8 9">
    <name type="scientific">Acrobeloides nanus</name>
    <dbReference type="NCBI Taxonomy" id="290746"/>
    <lineage>
        <taxon>Eukaryota</taxon>
        <taxon>Metazoa</taxon>
        <taxon>Ecdysozoa</taxon>
        <taxon>Nematoda</taxon>
        <taxon>Chromadorea</taxon>
        <taxon>Rhabditida</taxon>
        <taxon>Tylenchina</taxon>
        <taxon>Cephalobomorpha</taxon>
        <taxon>Cephaloboidea</taxon>
        <taxon>Cephalobidae</taxon>
        <taxon>Acrobeloides</taxon>
    </lineage>
</organism>
<reference evidence="9" key="1">
    <citation type="submission" date="2022-11" db="UniProtKB">
        <authorList>
            <consortium name="WormBaseParasite"/>
        </authorList>
    </citation>
    <scope>IDENTIFICATION</scope>
</reference>
<feature type="domain" description="EF-1-gamma C-terminal" evidence="6">
    <location>
        <begin position="253"/>
        <end position="412"/>
    </location>
</feature>